<dbReference type="AlphaFoldDB" id="A0A840UNU9"/>
<dbReference type="GO" id="GO:0009103">
    <property type="term" value="P:lipopolysaccharide biosynthetic process"/>
    <property type="evidence" value="ECO:0007669"/>
    <property type="project" value="TreeGrafter"/>
</dbReference>
<evidence type="ECO:0000256" key="1">
    <source>
        <dbReference type="ARBA" id="ARBA00022679"/>
    </source>
</evidence>
<dbReference type="PANTHER" id="PTHR46401">
    <property type="entry name" value="GLYCOSYLTRANSFERASE WBBK-RELATED"/>
    <property type="match status" value="1"/>
</dbReference>
<dbReference type="Pfam" id="PF00534">
    <property type="entry name" value="Glycos_transf_1"/>
    <property type="match status" value="1"/>
</dbReference>
<proteinExistence type="predicted"/>
<gene>
    <name evidence="3" type="ORF">HNR38_003024</name>
</gene>
<keyword evidence="1 3" id="KW-0808">Transferase</keyword>
<reference evidence="3 4" key="1">
    <citation type="submission" date="2020-08" db="EMBL/GenBank/DDBJ databases">
        <title>Genomic Encyclopedia of Type Strains, Phase IV (KMG-IV): sequencing the most valuable type-strain genomes for metagenomic binning, comparative biology and taxonomic classification.</title>
        <authorList>
            <person name="Goeker M."/>
        </authorList>
    </citation>
    <scope>NUCLEOTIDE SEQUENCE [LARGE SCALE GENOMIC DNA]</scope>
    <source>
        <strain evidence="3 4">DSM 22359</strain>
    </source>
</reference>
<comment type="caution">
    <text evidence="3">The sequence shown here is derived from an EMBL/GenBank/DDBJ whole genome shotgun (WGS) entry which is preliminary data.</text>
</comment>
<organism evidence="3 4">
    <name type="scientific">Marinobacter oulmenensis</name>
    <dbReference type="NCBI Taxonomy" id="643747"/>
    <lineage>
        <taxon>Bacteria</taxon>
        <taxon>Pseudomonadati</taxon>
        <taxon>Pseudomonadota</taxon>
        <taxon>Gammaproteobacteria</taxon>
        <taxon>Pseudomonadales</taxon>
        <taxon>Marinobacteraceae</taxon>
        <taxon>Marinobacter</taxon>
    </lineage>
</organism>
<keyword evidence="4" id="KW-1185">Reference proteome</keyword>
<sequence>MENLVRQWCECELSVKVVAPISLVNHLKSLKYRKDRSLSLQGINRIHRPKYLTFSNKKLGPFDLSSISQNSFVKSANKVLMNDIDHEIFYGKFLFSGAYSAALAGMKYNLPSFGDIGESISFQSLTKERRELAKWIIQELTGIVCVSSRLRDEILALGASPEKILLAPNEADPKRFKKLDRAECRRTLNLPIDAKIVAFTGHFIERKGPLRLLKALNQLDNVYGIFMGRGKQVPTGEKVLHAGPVSNSQLPVWLNASDIFVLPTLSEGSCNAVTEALACGLPVITSDIDDMKSQFTNQKVFFIDPYDSTQIANLIMNYFEYDALSCNNEKGNGIVGQARGAKIATWIGNQVRK</sequence>
<accession>A0A840UNU9</accession>
<protein>
    <submittedName>
        <fullName evidence="3">Glycosyltransferase involved in cell wall biosynthesis</fullName>
    </submittedName>
</protein>
<dbReference type="InterPro" id="IPR001296">
    <property type="entry name" value="Glyco_trans_1"/>
</dbReference>
<dbReference type="EMBL" id="JACHFE010000009">
    <property type="protein sequence ID" value="MBB5322517.1"/>
    <property type="molecule type" value="Genomic_DNA"/>
</dbReference>
<feature type="domain" description="Glycosyl transferase family 1" evidence="2">
    <location>
        <begin position="181"/>
        <end position="319"/>
    </location>
</feature>
<dbReference type="SUPFAM" id="SSF53756">
    <property type="entry name" value="UDP-Glycosyltransferase/glycogen phosphorylase"/>
    <property type="match status" value="1"/>
</dbReference>
<dbReference type="RefSeq" id="WP_183705786.1">
    <property type="nucleotide sequence ID" value="NZ_JACHFE010000009.1"/>
</dbReference>
<evidence type="ECO:0000259" key="2">
    <source>
        <dbReference type="Pfam" id="PF00534"/>
    </source>
</evidence>
<dbReference type="GO" id="GO:0016757">
    <property type="term" value="F:glycosyltransferase activity"/>
    <property type="evidence" value="ECO:0007669"/>
    <property type="project" value="InterPro"/>
</dbReference>
<dbReference type="Proteomes" id="UP000591735">
    <property type="component" value="Unassembled WGS sequence"/>
</dbReference>
<name>A0A840UNU9_9GAMM</name>
<dbReference type="PANTHER" id="PTHR46401:SF2">
    <property type="entry name" value="GLYCOSYLTRANSFERASE WBBK-RELATED"/>
    <property type="match status" value="1"/>
</dbReference>
<evidence type="ECO:0000313" key="3">
    <source>
        <dbReference type="EMBL" id="MBB5322517.1"/>
    </source>
</evidence>
<dbReference type="Gene3D" id="3.40.50.2000">
    <property type="entry name" value="Glycogen Phosphorylase B"/>
    <property type="match status" value="2"/>
</dbReference>
<evidence type="ECO:0000313" key="4">
    <source>
        <dbReference type="Proteomes" id="UP000591735"/>
    </source>
</evidence>